<dbReference type="EMBL" id="DUJN01000007">
    <property type="protein sequence ID" value="HII61763.1"/>
    <property type="molecule type" value="Genomic_DNA"/>
</dbReference>
<evidence type="ECO:0000313" key="1">
    <source>
        <dbReference type="EMBL" id="HII61763.1"/>
    </source>
</evidence>
<proteinExistence type="predicted"/>
<dbReference type="Gene3D" id="1.10.10.10">
    <property type="entry name" value="Winged helix-like DNA-binding domain superfamily/Winged helix DNA-binding domain"/>
    <property type="match status" value="1"/>
</dbReference>
<comment type="caution">
    <text evidence="1">The sequence shown here is derived from an EMBL/GenBank/DDBJ whole genome shotgun (WGS) entry which is preliminary data.</text>
</comment>
<dbReference type="RefSeq" id="WP_083755790.1">
    <property type="nucleotide sequence ID" value="NZ_DUJN01000007.1"/>
</dbReference>
<organism evidence="1 2">
    <name type="scientific">Pyrococcus horikoshii</name>
    <dbReference type="NCBI Taxonomy" id="53953"/>
    <lineage>
        <taxon>Archaea</taxon>
        <taxon>Methanobacteriati</taxon>
        <taxon>Methanobacteriota</taxon>
        <taxon>Thermococci</taxon>
        <taxon>Thermococcales</taxon>
        <taxon>Thermococcaceae</taxon>
        <taxon>Pyrococcus</taxon>
    </lineage>
</organism>
<dbReference type="InterPro" id="IPR036390">
    <property type="entry name" value="WH_DNA-bd_sf"/>
</dbReference>
<dbReference type="InterPro" id="IPR036388">
    <property type="entry name" value="WH-like_DNA-bd_sf"/>
</dbReference>
<dbReference type="AlphaFoldDB" id="A0A832T7N6"/>
<dbReference type="Proteomes" id="UP000617544">
    <property type="component" value="Unassembled WGS sequence"/>
</dbReference>
<dbReference type="InterPro" id="IPR011991">
    <property type="entry name" value="ArsR-like_HTH"/>
</dbReference>
<protein>
    <submittedName>
        <fullName evidence="1">Helix-turn-helix transcriptional regulator</fullName>
    </submittedName>
</protein>
<dbReference type="CDD" id="cd00090">
    <property type="entry name" value="HTH_ARSR"/>
    <property type="match status" value="1"/>
</dbReference>
<accession>A0A832T7N6</accession>
<reference evidence="1" key="1">
    <citation type="journal article" date="2020" name="bioRxiv">
        <title>A rank-normalized archaeal taxonomy based on genome phylogeny resolves widespread incomplete and uneven classifications.</title>
        <authorList>
            <person name="Rinke C."/>
            <person name="Chuvochina M."/>
            <person name="Mussig A.J."/>
            <person name="Chaumeil P.-A."/>
            <person name="Waite D.W."/>
            <person name="Whitman W.B."/>
            <person name="Parks D.H."/>
            <person name="Hugenholtz P."/>
        </authorList>
    </citation>
    <scope>NUCLEOTIDE SEQUENCE</scope>
    <source>
        <strain evidence="1">UBA8834</strain>
    </source>
</reference>
<sequence length="83" mass="9358">MEFAKLPKSAISVLSALSYGPMSSKEIAEVTNLSERTVRYALKILKSYGIVKEIFLLKDARKRVYATNLRSEDLEKAIEISSF</sequence>
<gene>
    <name evidence="1" type="ORF">HA331_08520</name>
</gene>
<evidence type="ECO:0000313" key="2">
    <source>
        <dbReference type="Proteomes" id="UP000617544"/>
    </source>
</evidence>
<dbReference type="SUPFAM" id="SSF46785">
    <property type="entry name" value="Winged helix' DNA-binding domain"/>
    <property type="match status" value="1"/>
</dbReference>
<dbReference type="Pfam" id="PF12840">
    <property type="entry name" value="HTH_20"/>
    <property type="match status" value="1"/>
</dbReference>
<name>A0A832T7N6_PYRHR</name>